<organism evidence="6 7">
    <name type="scientific">Mariprofundus ferrooxydans PV-1</name>
    <dbReference type="NCBI Taxonomy" id="314345"/>
    <lineage>
        <taxon>Bacteria</taxon>
        <taxon>Pseudomonadati</taxon>
        <taxon>Pseudomonadota</taxon>
        <taxon>Candidatius Mariprofundia</taxon>
        <taxon>Mariprofundales</taxon>
        <taxon>Mariprofundaceae</taxon>
        <taxon>Mariprofundus</taxon>
    </lineage>
</organism>
<dbReference type="eggNOG" id="COG1116">
    <property type="taxonomic scope" value="Bacteria"/>
</dbReference>
<dbReference type="GO" id="GO:0016887">
    <property type="term" value="F:ATP hydrolysis activity"/>
    <property type="evidence" value="ECO:0007669"/>
    <property type="project" value="InterPro"/>
</dbReference>
<dbReference type="InterPro" id="IPR050166">
    <property type="entry name" value="ABC_transporter_ATP-bind"/>
</dbReference>
<evidence type="ECO:0000256" key="3">
    <source>
        <dbReference type="ARBA" id="ARBA00022741"/>
    </source>
</evidence>
<dbReference type="STRING" id="314344.AL013_07735"/>
<dbReference type="InterPro" id="IPR027417">
    <property type="entry name" value="P-loop_NTPase"/>
</dbReference>
<comment type="caution">
    <text evidence="6">The sequence shown here is derived from an EMBL/GenBank/DDBJ whole genome shotgun (WGS) entry which is preliminary data.</text>
</comment>
<reference evidence="6 7" key="1">
    <citation type="submission" date="2006-09" db="EMBL/GenBank/DDBJ databases">
        <authorList>
            <person name="Emerson D."/>
            <person name="Ferriera S."/>
            <person name="Johnson J."/>
            <person name="Kravitz S."/>
            <person name="Halpern A."/>
            <person name="Remington K."/>
            <person name="Beeson K."/>
            <person name="Tran B."/>
            <person name="Rogers Y.-H."/>
            <person name="Friedman R."/>
            <person name="Venter J.C."/>
        </authorList>
    </citation>
    <scope>NUCLEOTIDE SEQUENCE [LARGE SCALE GENOMIC DNA]</scope>
    <source>
        <strain evidence="6 7">PV-1</strain>
    </source>
</reference>
<dbReference type="Proteomes" id="UP000005297">
    <property type="component" value="Unassembled WGS sequence"/>
</dbReference>
<accession>Q0EZC3</accession>
<dbReference type="InParanoid" id="Q0EZC3"/>
<keyword evidence="4 6" id="KW-0067">ATP-binding</keyword>
<evidence type="ECO:0000313" key="7">
    <source>
        <dbReference type="Proteomes" id="UP000005297"/>
    </source>
</evidence>
<dbReference type="SUPFAM" id="SSF52540">
    <property type="entry name" value="P-loop containing nucleoside triphosphate hydrolases"/>
    <property type="match status" value="1"/>
</dbReference>
<dbReference type="EMBL" id="AATS01000006">
    <property type="protein sequence ID" value="EAU54781.1"/>
    <property type="molecule type" value="Genomic_DNA"/>
</dbReference>
<evidence type="ECO:0000256" key="1">
    <source>
        <dbReference type="ARBA" id="ARBA00005417"/>
    </source>
</evidence>
<dbReference type="OrthoDB" id="5293642at2"/>
<dbReference type="InterPro" id="IPR003593">
    <property type="entry name" value="AAA+_ATPase"/>
</dbReference>
<gene>
    <name evidence="6" type="ORF">SPV1_14394</name>
</gene>
<dbReference type="PANTHER" id="PTHR42788">
    <property type="entry name" value="TAURINE IMPORT ATP-BINDING PROTEIN-RELATED"/>
    <property type="match status" value="1"/>
</dbReference>
<dbReference type="Pfam" id="PF00005">
    <property type="entry name" value="ABC_tran"/>
    <property type="match status" value="1"/>
</dbReference>
<keyword evidence="2" id="KW-0813">Transport</keyword>
<keyword evidence="3" id="KW-0547">Nucleotide-binding</keyword>
<dbReference type="HOGENOM" id="CLU_1330618_0_0_0"/>
<evidence type="ECO:0000256" key="2">
    <source>
        <dbReference type="ARBA" id="ARBA00022448"/>
    </source>
</evidence>
<feature type="domain" description="AAA+ ATPase" evidence="5">
    <location>
        <begin position="21"/>
        <end position="197"/>
    </location>
</feature>
<name>Q0EZC3_9PROT</name>
<dbReference type="AlphaFoldDB" id="Q0EZC3"/>
<protein>
    <submittedName>
        <fullName evidence="6">ABC transporter, ATP-binding protein</fullName>
    </submittedName>
</protein>
<evidence type="ECO:0000256" key="4">
    <source>
        <dbReference type="ARBA" id="ARBA00022840"/>
    </source>
</evidence>
<evidence type="ECO:0000259" key="5">
    <source>
        <dbReference type="SMART" id="SM00382"/>
    </source>
</evidence>
<dbReference type="GO" id="GO:0005524">
    <property type="term" value="F:ATP binding"/>
    <property type="evidence" value="ECO:0007669"/>
    <property type="project" value="UniProtKB-KW"/>
</dbReference>
<sequence>MNAAAHHLEIRGDEHALRAASGEIILLSGRNGCGKTLWLQRLANLEPLPTNIHAVIDQAPLSKQSVRMLSEQWPAIWLGQSIDEEIRFGLNQQPDQQQVSAALSRWGLHDLAAETQVTTLNRLQAIRVSLAAISMATPTLVLLDNPTDALPQHDAATLIADISDWALDSKTIVVVACNRWHDWLPATSQHWQIHSPDLLPQDRGHA</sequence>
<dbReference type="Gene3D" id="3.40.50.300">
    <property type="entry name" value="P-loop containing nucleotide triphosphate hydrolases"/>
    <property type="match status" value="1"/>
</dbReference>
<dbReference type="RefSeq" id="WP_009850391.1">
    <property type="nucleotide sequence ID" value="NZ_DS022294.1"/>
</dbReference>
<dbReference type="InterPro" id="IPR003439">
    <property type="entry name" value="ABC_transporter-like_ATP-bd"/>
</dbReference>
<comment type="similarity">
    <text evidence="1">Belongs to the ABC transporter superfamily.</text>
</comment>
<dbReference type="PANTHER" id="PTHR42788:SF13">
    <property type="entry name" value="ALIPHATIC SULFONATES IMPORT ATP-BINDING PROTEIN SSUB"/>
    <property type="match status" value="1"/>
</dbReference>
<keyword evidence="7" id="KW-1185">Reference proteome</keyword>
<proteinExistence type="inferred from homology"/>
<evidence type="ECO:0000313" key="6">
    <source>
        <dbReference type="EMBL" id="EAU54781.1"/>
    </source>
</evidence>
<dbReference type="SMART" id="SM00382">
    <property type="entry name" value="AAA"/>
    <property type="match status" value="1"/>
</dbReference>